<keyword evidence="8" id="KW-0256">Endoplasmic reticulum</keyword>
<dbReference type="PRINTS" id="PR00463">
    <property type="entry name" value="EP450I"/>
</dbReference>
<dbReference type="PRINTS" id="PR00385">
    <property type="entry name" value="P450"/>
</dbReference>
<evidence type="ECO:0000256" key="5">
    <source>
        <dbReference type="ARBA" id="ARBA00010617"/>
    </source>
</evidence>
<dbReference type="InterPro" id="IPR036396">
    <property type="entry name" value="Cyt_P450_sf"/>
</dbReference>
<comment type="subcellular location">
    <subcellularLocation>
        <location evidence="4">Endoplasmic reticulum membrane</location>
        <topology evidence="4">Peripheral membrane protein</topology>
    </subcellularLocation>
    <subcellularLocation>
        <location evidence="3">Microsome membrane</location>
        <topology evidence="3">Peripheral membrane protein</topology>
    </subcellularLocation>
</comment>
<dbReference type="Gene3D" id="1.10.630.10">
    <property type="entry name" value="Cytochrome P450"/>
    <property type="match status" value="1"/>
</dbReference>
<dbReference type="PANTHER" id="PTHR24291">
    <property type="entry name" value="CYTOCHROME P450 FAMILY 4"/>
    <property type="match status" value="1"/>
</dbReference>
<evidence type="ECO:0000256" key="14">
    <source>
        <dbReference type="RuleBase" id="RU000461"/>
    </source>
</evidence>
<keyword evidence="13 15" id="KW-0472">Membrane</keyword>
<keyword evidence="17" id="KW-1185">Reference proteome</keyword>
<gene>
    <name evidence="16" type="ORF">NQ317_002064</name>
</gene>
<evidence type="ECO:0000256" key="6">
    <source>
        <dbReference type="ARBA" id="ARBA00022617"/>
    </source>
</evidence>
<feature type="transmembrane region" description="Helical" evidence="15">
    <location>
        <begin position="6"/>
        <end position="27"/>
    </location>
</feature>
<keyword evidence="10 14" id="KW-0560">Oxidoreductase</keyword>
<keyword evidence="12 14" id="KW-0503">Monooxygenase</keyword>
<dbReference type="PANTHER" id="PTHR24291:SF189">
    <property type="entry name" value="CYTOCHROME P450 4C3-RELATED"/>
    <property type="match status" value="1"/>
</dbReference>
<keyword evidence="15" id="KW-0812">Transmembrane</keyword>
<comment type="cofactor">
    <cofactor evidence="1">
        <name>heme</name>
        <dbReference type="ChEBI" id="CHEBI:30413"/>
    </cofactor>
</comment>
<evidence type="ECO:0000256" key="3">
    <source>
        <dbReference type="ARBA" id="ARBA00004174"/>
    </source>
</evidence>
<protein>
    <recommendedName>
        <fullName evidence="18">Cytochrome P450</fullName>
    </recommendedName>
</protein>
<evidence type="ECO:0000313" key="17">
    <source>
        <dbReference type="Proteomes" id="UP001162164"/>
    </source>
</evidence>
<proteinExistence type="inferred from homology"/>
<evidence type="ECO:0000256" key="9">
    <source>
        <dbReference type="ARBA" id="ARBA00022848"/>
    </source>
</evidence>
<keyword evidence="15" id="KW-1133">Transmembrane helix</keyword>
<evidence type="ECO:0000256" key="8">
    <source>
        <dbReference type="ARBA" id="ARBA00022824"/>
    </source>
</evidence>
<evidence type="ECO:0000256" key="4">
    <source>
        <dbReference type="ARBA" id="ARBA00004406"/>
    </source>
</evidence>
<evidence type="ECO:0000256" key="11">
    <source>
        <dbReference type="ARBA" id="ARBA00023004"/>
    </source>
</evidence>
<sequence>MITVYFLLWLLTLLLGFYSISLLVKYLRNRSVINKVPSPPGHWFWGNLDNIIGHDPEIIFDMLRGYAEKYWPIYRFNGIYITTINLLHPCDIEIVLSQMKHLSKSRIYTLLKTWLGEGLLTSTATLYCVARENKNLLLLLLLRLNAGKKWQTRRKILTPAFHFNILQQSLVVFNEETEKLIEEIEMNSDKSCIDVVPLITQMTLQSIGETAMGLGNIDNATQLKYRESVYKIGKLLITKIAKPWYRIPFVYYFTQMRKEELQTTDFLHDLAYQLIRSRENILLKEHDDINKKTSYSGRKIVRMLDILLMAKMEGSDIDLEGIREEVDTFLFEGHDTTSMAITFLLLMMANHPNIQETVSQEISDVLGTGVPTYENLLELKYTERVIKETLRLYPSVPFISRIASEDFKTFTGYLIPKGTILHMHIFDMHRDPRIYRDPLTFDPDRFLPENCQRHPFAYIPFSAGPRNCIGQKFAIMELKAVLCGILRKFSLQHVDKPSDISFLPDLVLRPRGGVKVKFVRK</sequence>
<evidence type="ECO:0000256" key="12">
    <source>
        <dbReference type="ARBA" id="ARBA00023033"/>
    </source>
</evidence>
<dbReference type="CDD" id="cd20628">
    <property type="entry name" value="CYP4"/>
    <property type="match status" value="1"/>
</dbReference>
<comment type="similarity">
    <text evidence="5 14">Belongs to the cytochrome P450 family.</text>
</comment>
<dbReference type="SUPFAM" id="SSF48264">
    <property type="entry name" value="Cytochrome P450"/>
    <property type="match status" value="1"/>
</dbReference>
<accession>A0ABQ9JF53</accession>
<dbReference type="Pfam" id="PF00067">
    <property type="entry name" value="p450"/>
    <property type="match status" value="1"/>
</dbReference>
<evidence type="ECO:0000313" key="16">
    <source>
        <dbReference type="EMBL" id="KAJ8976175.1"/>
    </source>
</evidence>
<comment type="caution">
    <text evidence="16">The sequence shown here is derived from an EMBL/GenBank/DDBJ whole genome shotgun (WGS) entry which is preliminary data.</text>
</comment>
<name>A0ABQ9JF53_9CUCU</name>
<evidence type="ECO:0000256" key="2">
    <source>
        <dbReference type="ARBA" id="ARBA00003690"/>
    </source>
</evidence>
<dbReference type="PROSITE" id="PS00086">
    <property type="entry name" value="CYTOCHROME_P450"/>
    <property type="match status" value="1"/>
</dbReference>
<keyword evidence="11 14" id="KW-0408">Iron</keyword>
<dbReference type="InterPro" id="IPR050196">
    <property type="entry name" value="Cytochrome_P450_Monoox"/>
</dbReference>
<keyword evidence="7 14" id="KW-0479">Metal-binding</keyword>
<evidence type="ECO:0000256" key="1">
    <source>
        <dbReference type="ARBA" id="ARBA00001971"/>
    </source>
</evidence>
<dbReference type="InterPro" id="IPR002401">
    <property type="entry name" value="Cyt_P450_E_grp-I"/>
</dbReference>
<reference evidence="16" key="1">
    <citation type="journal article" date="2023" name="Insect Mol. Biol.">
        <title>Genome sequencing provides insights into the evolution of gene families encoding plant cell wall-degrading enzymes in longhorned beetles.</title>
        <authorList>
            <person name="Shin N.R."/>
            <person name="Okamura Y."/>
            <person name="Kirsch R."/>
            <person name="Pauchet Y."/>
        </authorList>
    </citation>
    <scope>NUCLEOTIDE SEQUENCE</scope>
    <source>
        <strain evidence="16">MMC_N1</strain>
    </source>
</reference>
<dbReference type="InterPro" id="IPR017972">
    <property type="entry name" value="Cyt_P450_CS"/>
</dbReference>
<comment type="function">
    <text evidence="2">May be involved in the metabolism of insect hormones and in the breakdown of synthetic insecticides.</text>
</comment>
<evidence type="ECO:0008006" key="18">
    <source>
        <dbReference type="Google" id="ProtNLM"/>
    </source>
</evidence>
<dbReference type="EMBL" id="JAPWTJ010000716">
    <property type="protein sequence ID" value="KAJ8976175.1"/>
    <property type="molecule type" value="Genomic_DNA"/>
</dbReference>
<evidence type="ECO:0000256" key="7">
    <source>
        <dbReference type="ARBA" id="ARBA00022723"/>
    </source>
</evidence>
<evidence type="ECO:0000256" key="13">
    <source>
        <dbReference type="ARBA" id="ARBA00023136"/>
    </source>
</evidence>
<dbReference type="InterPro" id="IPR001128">
    <property type="entry name" value="Cyt_P450"/>
</dbReference>
<keyword evidence="6 14" id="KW-0349">Heme</keyword>
<evidence type="ECO:0000256" key="10">
    <source>
        <dbReference type="ARBA" id="ARBA00023002"/>
    </source>
</evidence>
<evidence type="ECO:0000256" key="15">
    <source>
        <dbReference type="SAM" id="Phobius"/>
    </source>
</evidence>
<organism evidence="16 17">
    <name type="scientific">Molorchus minor</name>
    <dbReference type="NCBI Taxonomy" id="1323400"/>
    <lineage>
        <taxon>Eukaryota</taxon>
        <taxon>Metazoa</taxon>
        <taxon>Ecdysozoa</taxon>
        <taxon>Arthropoda</taxon>
        <taxon>Hexapoda</taxon>
        <taxon>Insecta</taxon>
        <taxon>Pterygota</taxon>
        <taxon>Neoptera</taxon>
        <taxon>Endopterygota</taxon>
        <taxon>Coleoptera</taxon>
        <taxon>Polyphaga</taxon>
        <taxon>Cucujiformia</taxon>
        <taxon>Chrysomeloidea</taxon>
        <taxon>Cerambycidae</taxon>
        <taxon>Lamiinae</taxon>
        <taxon>Monochamini</taxon>
        <taxon>Molorchus</taxon>
    </lineage>
</organism>
<dbReference type="Proteomes" id="UP001162164">
    <property type="component" value="Unassembled WGS sequence"/>
</dbReference>
<keyword evidence="9" id="KW-0492">Microsome</keyword>